<feature type="domain" description="ABC transmembrane type-1" evidence="9">
    <location>
        <begin position="58"/>
        <end position="246"/>
    </location>
</feature>
<evidence type="ECO:0000313" key="11">
    <source>
        <dbReference type="Proteomes" id="UP001589609"/>
    </source>
</evidence>
<evidence type="ECO:0000256" key="6">
    <source>
        <dbReference type="ARBA" id="ARBA00022989"/>
    </source>
</evidence>
<dbReference type="InterPro" id="IPR000515">
    <property type="entry name" value="MetI-like"/>
</dbReference>
<feature type="transmembrane region" description="Helical" evidence="8">
    <location>
        <begin position="5"/>
        <end position="28"/>
    </location>
</feature>
<keyword evidence="6 8" id="KW-1133">Transmembrane helix</keyword>
<feature type="transmembrane region" description="Helical" evidence="8">
    <location>
        <begin position="62"/>
        <end position="84"/>
    </location>
</feature>
<evidence type="ECO:0000256" key="2">
    <source>
        <dbReference type="ARBA" id="ARBA00007069"/>
    </source>
</evidence>
<evidence type="ECO:0000256" key="7">
    <source>
        <dbReference type="ARBA" id="ARBA00023136"/>
    </source>
</evidence>
<dbReference type="EMBL" id="JBHMAF010000197">
    <property type="protein sequence ID" value="MFB9762471.1"/>
    <property type="molecule type" value="Genomic_DNA"/>
</dbReference>
<accession>A0ABV5WQY2</accession>
<evidence type="ECO:0000256" key="1">
    <source>
        <dbReference type="ARBA" id="ARBA00004651"/>
    </source>
</evidence>
<dbReference type="SUPFAM" id="SSF161098">
    <property type="entry name" value="MetI-like"/>
    <property type="match status" value="1"/>
</dbReference>
<keyword evidence="11" id="KW-1185">Reference proteome</keyword>
<evidence type="ECO:0000256" key="5">
    <source>
        <dbReference type="ARBA" id="ARBA00022692"/>
    </source>
</evidence>
<dbReference type="RefSeq" id="WP_379952376.1">
    <property type="nucleotide sequence ID" value="NZ_JBHMAF010000197.1"/>
</dbReference>
<evidence type="ECO:0000259" key="9">
    <source>
        <dbReference type="PROSITE" id="PS50928"/>
    </source>
</evidence>
<comment type="subcellular location">
    <subcellularLocation>
        <location evidence="1 8">Cell membrane</location>
        <topology evidence="1 8">Multi-pass membrane protein</topology>
    </subcellularLocation>
</comment>
<dbReference type="CDD" id="cd06261">
    <property type="entry name" value="TM_PBP2"/>
    <property type="match status" value="1"/>
</dbReference>
<keyword evidence="3 8" id="KW-0813">Transport</keyword>
<proteinExistence type="inferred from homology"/>
<sequence>MKKALLTYSSFILLFLYIPLVILALYSFNDSRINAAWKGFTLHWYVDLFQNEAVIDALLNSLLIALVTTAAATVLGTLCALGLHTYKQRTRTILSGFMYVPILVPDILMGLSMLLVFSQLHWELGKFTLIIAHITFSISFVVILLSARLASMGKTLQEAASDLGATPWQTFRYVTLPALLPGIISASLLTFTLSIDDFVISFFVSGPGSTTLPLYIYSMVKRGVTPEINALSTILVGMIVILMILSEKFQTKGTDGRKGQLPF</sequence>
<dbReference type="PROSITE" id="PS50928">
    <property type="entry name" value="ABC_TM1"/>
    <property type="match status" value="1"/>
</dbReference>
<evidence type="ECO:0000313" key="10">
    <source>
        <dbReference type="EMBL" id="MFB9762471.1"/>
    </source>
</evidence>
<feature type="transmembrane region" description="Helical" evidence="8">
    <location>
        <begin position="171"/>
        <end position="192"/>
    </location>
</feature>
<feature type="transmembrane region" description="Helical" evidence="8">
    <location>
        <begin position="198"/>
        <end position="216"/>
    </location>
</feature>
<dbReference type="Proteomes" id="UP001589609">
    <property type="component" value="Unassembled WGS sequence"/>
</dbReference>
<evidence type="ECO:0000256" key="8">
    <source>
        <dbReference type="RuleBase" id="RU363032"/>
    </source>
</evidence>
<reference evidence="10 11" key="1">
    <citation type="submission" date="2024-09" db="EMBL/GenBank/DDBJ databases">
        <authorList>
            <person name="Sun Q."/>
            <person name="Mori K."/>
        </authorList>
    </citation>
    <scope>NUCLEOTIDE SEQUENCE [LARGE SCALE GENOMIC DNA]</scope>
    <source>
        <strain evidence="10 11">JCM 11201</strain>
    </source>
</reference>
<comment type="similarity">
    <text evidence="2">Belongs to the binding-protein-dependent transport system permease family. CysTW subfamily.</text>
</comment>
<keyword evidence="4" id="KW-1003">Cell membrane</keyword>
<feature type="transmembrane region" description="Helical" evidence="8">
    <location>
        <begin position="96"/>
        <end position="117"/>
    </location>
</feature>
<name>A0ABV5WQY2_9BACI</name>
<keyword evidence="5 8" id="KW-0812">Transmembrane</keyword>
<dbReference type="Gene3D" id="1.10.3720.10">
    <property type="entry name" value="MetI-like"/>
    <property type="match status" value="1"/>
</dbReference>
<comment type="caution">
    <text evidence="10">The sequence shown here is derived from an EMBL/GenBank/DDBJ whole genome shotgun (WGS) entry which is preliminary data.</text>
</comment>
<keyword evidence="7 8" id="KW-0472">Membrane</keyword>
<gene>
    <name evidence="10" type="ORF">ACFFMS_30035</name>
</gene>
<evidence type="ECO:0000256" key="3">
    <source>
        <dbReference type="ARBA" id="ARBA00022448"/>
    </source>
</evidence>
<dbReference type="PANTHER" id="PTHR43848">
    <property type="entry name" value="PUTRESCINE TRANSPORT SYSTEM PERMEASE PROTEIN POTI"/>
    <property type="match status" value="1"/>
</dbReference>
<dbReference type="InterPro" id="IPR051789">
    <property type="entry name" value="Bact_Polyamine_Transport"/>
</dbReference>
<organism evidence="10 11">
    <name type="scientific">Ectobacillus funiculus</name>
    <dbReference type="NCBI Taxonomy" id="137993"/>
    <lineage>
        <taxon>Bacteria</taxon>
        <taxon>Bacillati</taxon>
        <taxon>Bacillota</taxon>
        <taxon>Bacilli</taxon>
        <taxon>Bacillales</taxon>
        <taxon>Bacillaceae</taxon>
        <taxon>Ectobacillus</taxon>
    </lineage>
</organism>
<protein>
    <submittedName>
        <fullName evidence="10">ABC transporter permease</fullName>
    </submittedName>
</protein>
<feature type="transmembrane region" description="Helical" evidence="8">
    <location>
        <begin position="129"/>
        <end position="150"/>
    </location>
</feature>
<dbReference type="Pfam" id="PF00528">
    <property type="entry name" value="BPD_transp_1"/>
    <property type="match status" value="1"/>
</dbReference>
<dbReference type="InterPro" id="IPR035906">
    <property type="entry name" value="MetI-like_sf"/>
</dbReference>
<dbReference type="PANTHER" id="PTHR43848:SF2">
    <property type="entry name" value="PUTRESCINE TRANSPORT SYSTEM PERMEASE PROTEIN POTI"/>
    <property type="match status" value="1"/>
</dbReference>
<evidence type="ECO:0000256" key="4">
    <source>
        <dbReference type="ARBA" id="ARBA00022475"/>
    </source>
</evidence>
<feature type="transmembrane region" description="Helical" evidence="8">
    <location>
        <begin position="228"/>
        <end position="246"/>
    </location>
</feature>